<gene>
    <name evidence="1" type="ORF">C2I19_03080</name>
</gene>
<evidence type="ECO:0000313" key="2">
    <source>
        <dbReference type="Proteomes" id="UP000237082"/>
    </source>
</evidence>
<reference evidence="2" key="1">
    <citation type="submission" date="2018-02" db="EMBL/GenBank/DDBJ databases">
        <authorList>
            <person name="O'Hara-Hanley K."/>
            <person name="Soby S."/>
        </authorList>
    </citation>
    <scope>NUCLEOTIDE SEQUENCE [LARGE SCALE GENOMIC DNA]</scope>
    <source>
        <strain evidence="2">MWU14-2602</strain>
    </source>
</reference>
<dbReference type="Proteomes" id="UP000237082">
    <property type="component" value="Unassembled WGS sequence"/>
</dbReference>
<name>A0A2S5DJY2_9NEIS</name>
<feature type="non-terminal residue" evidence="1">
    <location>
        <position position="1"/>
    </location>
</feature>
<organism evidence="1 2">
    <name type="scientific">Chromobacterium alticapitis</name>
    <dbReference type="NCBI Taxonomy" id="2073169"/>
    <lineage>
        <taxon>Bacteria</taxon>
        <taxon>Pseudomonadati</taxon>
        <taxon>Pseudomonadota</taxon>
        <taxon>Betaproteobacteria</taxon>
        <taxon>Neisseriales</taxon>
        <taxon>Chromobacteriaceae</taxon>
        <taxon>Chromobacterium</taxon>
    </lineage>
</organism>
<protein>
    <submittedName>
        <fullName evidence="1">GTP 3',8-cyclase MoaA</fullName>
    </submittedName>
</protein>
<dbReference type="EMBL" id="PQWB01000012">
    <property type="protein sequence ID" value="POZ63354.1"/>
    <property type="molecule type" value="Genomic_DNA"/>
</dbReference>
<evidence type="ECO:0000313" key="1">
    <source>
        <dbReference type="EMBL" id="POZ63354.1"/>
    </source>
</evidence>
<sequence length="49" mass="5221">LELRPLLRGGACDDALAAAIRQAVERKPLSHDFDALGPSLVRFMSKTGG</sequence>
<accession>A0A2S5DJY2</accession>
<proteinExistence type="predicted"/>
<dbReference type="AlphaFoldDB" id="A0A2S5DJY2"/>
<keyword evidence="2" id="KW-1185">Reference proteome</keyword>
<comment type="caution">
    <text evidence="1">The sequence shown here is derived from an EMBL/GenBank/DDBJ whole genome shotgun (WGS) entry which is preliminary data.</text>
</comment>